<protein>
    <submittedName>
        <fullName evidence="1">Uncharacterized protein</fullName>
    </submittedName>
</protein>
<dbReference type="VEuPathDB" id="VectorBase:LLOJ009338"/>
<keyword evidence="2" id="KW-1185">Reference proteome</keyword>
<dbReference type="EMBL" id="AJWK01032335">
    <property type="status" value="NOT_ANNOTATED_CDS"/>
    <property type="molecule type" value="Genomic_DNA"/>
</dbReference>
<accession>A0A1B0CWF4</accession>
<sequence length="42" mass="4651">MVLMNIATKAEMKTLKISQVEIATATAQRTHTPASYSRKKTT</sequence>
<name>A0A1B0CWF4_LUTLO</name>
<dbReference type="Proteomes" id="UP000092461">
    <property type="component" value="Unassembled WGS sequence"/>
</dbReference>
<reference evidence="1" key="1">
    <citation type="submission" date="2020-05" db="UniProtKB">
        <authorList>
            <consortium name="EnsemblMetazoa"/>
        </authorList>
    </citation>
    <scope>IDENTIFICATION</scope>
    <source>
        <strain evidence="1">Jacobina</strain>
    </source>
</reference>
<evidence type="ECO:0000313" key="2">
    <source>
        <dbReference type="Proteomes" id="UP000092461"/>
    </source>
</evidence>
<dbReference type="AlphaFoldDB" id="A0A1B0CWF4"/>
<dbReference type="EnsemblMetazoa" id="LLOJ009338-RA">
    <property type="protein sequence ID" value="LLOJ009338-PA"/>
    <property type="gene ID" value="LLOJ009338"/>
</dbReference>
<proteinExistence type="predicted"/>
<organism evidence="1 2">
    <name type="scientific">Lutzomyia longipalpis</name>
    <name type="common">Sand fly</name>
    <dbReference type="NCBI Taxonomy" id="7200"/>
    <lineage>
        <taxon>Eukaryota</taxon>
        <taxon>Metazoa</taxon>
        <taxon>Ecdysozoa</taxon>
        <taxon>Arthropoda</taxon>
        <taxon>Hexapoda</taxon>
        <taxon>Insecta</taxon>
        <taxon>Pterygota</taxon>
        <taxon>Neoptera</taxon>
        <taxon>Endopterygota</taxon>
        <taxon>Diptera</taxon>
        <taxon>Nematocera</taxon>
        <taxon>Psychodoidea</taxon>
        <taxon>Psychodidae</taxon>
        <taxon>Lutzomyia</taxon>
        <taxon>Lutzomyia</taxon>
    </lineage>
</organism>
<evidence type="ECO:0000313" key="1">
    <source>
        <dbReference type="EnsemblMetazoa" id="LLOJ009338-PA"/>
    </source>
</evidence>